<sequence>MHWLETKYIGLVSNRLRNYKRKSATLFNFSCPFCGDSESDRKKARGYVFARKGTTMFHCHNCNVTHNFPNFLKTLDYQMYSEYNLEKLKDEKPREQIELEEFVNKMKPPVFLQSGPLKGLKKISQLSADHPCKQFVAKRQIPNPYHAKMFFVPNFFAWSNQIMPGKFSKGTELYDEPRLLIPFFNKDKQMHAFQGRSLDSKSKTRYITIVNDESTPRVYGLDEVDFNKKYYVFEGPIDSMFVPNSIATAGGDLVSTIKDFPKKNMVVVYDNEPRSPETRKKLDKAIINGYNVCIWPSNLEHKDVNDMVLGGLSSDFVRYIIDTNTHNDLKAKLALNMWSKT</sequence>
<proteinExistence type="inferred from homology"/>
<dbReference type="EMBL" id="LR796380">
    <property type="protein sequence ID" value="CAB4140828.1"/>
    <property type="molecule type" value="Genomic_DNA"/>
</dbReference>
<dbReference type="InterPro" id="IPR046392">
    <property type="entry name" value="PRIMASE_T4"/>
</dbReference>
<reference evidence="1" key="1">
    <citation type="submission" date="2020-04" db="EMBL/GenBank/DDBJ databases">
        <authorList>
            <person name="Chiriac C."/>
            <person name="Salcher M."/>
            <person name="Ghai R."/>
            <person name="Kavagutti S V."/>
        </authorList>
    </citation>
    <scope>NUCLEOTIDE SEQUENCE</scope>
</reference>
<accession>A0A6J5M281</accession>
<organism evidence="1">
    <name type="scientific">uncultured Caudovirales phage</name>
    <dbReference type="NCBI Taxonomy" id="2100421"/>
    <lineage>
        <taxon>Viruses</taxon>
        <taxon>Duplodnaviria</taxon>
        <taxon>Heunggongvirae</taxon>
        <taxon>Uroviricota</taxon>
        <taxon>Caudoviricetes</taxon>
        <taxon>Peduoviridae</taxon>
        <taxon>Maltschvirus</taxon>
        <taxon>Maltschvirus maltsch</taxon>
    </lineage>
</organism>
<evidence type="ECO:0000313" key="1">
    <source>
        <dbReference type="EMBL" id="CAB4140828.1"/>
    </source>
</evidence>
<protein>
    <submittedName>
        <fullName evidence="1">DNA primase</fullName>
    </submittedName>
</protein>
<dbReference type="HAMAP" id="MF_04157">
    <property type="entry name" value="PRIMASE_T4"/>
    <property type="match status" value="1"/>
</dbReference>
<gene>
    <name evidence="1" type="ORF">UFOVP395_163</name>
</gene>
<name>A0A6J5M281_9CAUD</name>